<dbReference type="InterPro" id="IPR012946">
    <property type="entry name" value="X8"/>
</dbReference>
<feature type="domain" description="X8" evidence="9">
    <location>
        <begin position="87"/>
        <end position="172"/>
    </location>
</feature>
<evidence type="ECO:0000256" key="1">
    <source>
        <dbReference type="ARBA" id="ARBA00004609"/>
    </source>
</evidence>
<dbReference type="PANTHER" id="PTHR31044">
    <property type="entry name" value="BETA-1,3 GLUCANASE"/>
    <property type="match status" value="1"/>
</dbReference>
<comment type="subcellular location">
    <subcellularLocation>
        <location evidence="1">Cell membrane</location>
        <topology evidence="1">Lipid-anchor</topology>
        <topology evidence="1">GPI-anchor</topology>
    </subcellularLocation>
</comment>
<proteinExistence type="predicted"/>
<accession>A0AAW2T573</accession>
<keyword evidence="8" id="KW-0449">Lipoprotein</keyword>
<evidence type="ECO:0000259" key="9">
    <source>
        <dbReference type="SMART" id="SM00768"/>
    </source>
</evidence>
<evidence type="ECO:0000313" key="10">
    <source>
        <dbReference type="EMBL" id="KAL0399767.1"/>
    </source>
</evidence>
<dbReference type="AlphaFoldDB" id="A0AAW2T573"/>
<name>A0AAW2T573_SESRA</name>
<keyword evidence="6" id="KW-1015">Disulfide bond</keyword>
<evidence type="ECO:0000256" key="7">
    <source>
        <dbReference type="ARBA" id="ARBA00023180"/>
    </source>
</evidence>
<dbReference type="SMART" id="SM00768">
    <property type="entry name" value="X8"/>
    <property type="match status" value="1"/>
</dbReference>
<reference evidence="10" key="2">
    <citation type="journal article" date="2024" name="Plant">
        <title>Genomic evolution and insights into agronomic trait innovations of Sesamum species.</title>
        <authorList>
            <person name="Miao H."/>
            <person name="Wang L."/>
            <person name="Qu L."/>
            <person name="Liu H."/>
            <person name="Sun Y."/>
            <person name="Le M."/>
            <person name="Wang Q."/>
            <person name="Wei S."/>
            <person name="Zheng Y."/>
            <person name="Lin W."/>
            <person name="Duan Y."/>
            <person name="Cao H."/>
            <person name="Xiong S."/>
            <person name="Wang X."/>
            <person name="Wei L."/>
            <person name="Li C."/>
            <person name="Ma Q."/>
            <person name="Ju M."/>
            <person name="Zhao R."/>
            <person name="Li G."/>
            <person name="Mu C."/>
            <person name="Tian Q."/>
            <person name="Mei H."/>
            <person name="Zhang T."/>
            <person name="Gao T."/>
            <person name="Zhang H."/>
        </authorList>
    </citation>
    <scope>NUCLEOTIDE SEQUENCE</scope>
    <source>
        <strain evidence="10">G02</strain>
    </source>
</reference>
<dbReference type="FunFam" id="1.20.58.1040:FF:000001">
    <property type="entry name" value="Glucan endo-1,3-beta-glucosidase 4"/>
    <property type="match status" value="1"/>
</dbReference>
<organism evidence="10">
    <name type="scientific">Sesamum radiatum</name>
    <name type="common">Black benniseed</name>
    <dbReference type="NCBI Taxonomy" id="300843"/>
    <lineage>
        <taxon>Eukaryota</taxon>
        <taxon>Viridiplantae</taxon>
        <taxon>Streptophyta</taxon>
        <taxon>Embryophyta</taxon>
        <taxon>Tracheophyta</taxon>
        <taxon>Spermatophyta</taxon>
        <taxon>Magnoliopsida</taxon>
        <taxon>eudicotyledons</taxon>
        <taxon>Gunneridae</taxon>
        <taxon>Pentapetalae</taxon>
        <taxon>asterids</taxon>
        <taxon>lamiids</taxon>
        <taxon>Lamiales</taxon>
        <taxon>Pedaliaceae</taxon>
        <taxon>Sesamum</taxon>
    </lineage>
</organism>
<gene>
    <name evidence="10" type="ORF">Sradi_2320000</name>
</gene>
<dbReference type="GO" id="GO:0009506">
    <property type="term" value="C:plasmodesma"/>
    <property type="evidence" value="ECO:0007669"/>
    <property type="project" value="UniProtKB-ARBA"/>
</dbReference>
<evidence type="ECO:0000256" key="5">
    <source>
        <dbReference type="ARBA" id="ARBA00023136"/>
    </source>
</evidence>
<comment type="caution">
    <text evidence="10">The sequence shown here is derived from an EMBL/GenBank/DDBJ whole genome shotgun (WGS) entry which is preliminary data.</text>
</comment>
<evidence type="ECO:0000256" key="6">
    <source>
        <dbReference type="ARBA" id="ARBA00023157"/>
    </source>
</evidence>
<keyword evidence="7" id="KW-0325">Glycoprotein</keyword>
<reference evidence="10" key="1">
    <citation type="submission" date="2020-06" db="EMBL/GenBank/DDBJ databases">
        <authorList>
            <person name="Li T."/>
            <person name="Hu X."/>
            <person name="Zhang T."/>
            <person name="Song X."/>
            <person name="Zhang H."/>
            <person name="Dai N."/>
            <person name="Sheng W."/>
            <person name="Hou X."/>
            <person name="Wei L."/>
        </authorList>
    </citation>
    <scope>NUCLEOTIDE SEQUENCE</scope>
    <source>
        <strain evidence="10">G02</strain>
        <tissue evidence="10">Leaf</tissue>
    </source>
</reference>
<dbReference type="GO" id="GO:0098552">
    <property type="term" value="C:side of membrane"/>
    <property type="evidence" value="ECO:0007669"/>
    <property type="project" value="UniProtKB-KW"/>
</dbReference>
<dbReference type="Pfam" id="PF07983">
    <property type="entry name" value="X8"/>
    <property type="match status" value="1"/>
</dbReference>
<keyword evidence="3" id="KW-0336">GPI-anchor</keyword>
<dbReference type="PANTHER" id="PTHR31044:SF33">
    <property type="entry name" value="PLASMODESMATA CALLOSE-BINDING PROTEIN 5"/>
    <property type="match status" value="1"/>
</dbReference>
<keyword evidence="2" id="KW-1003">Cell membrane</keyword>
<keyword evidence="5" id="KW-0472">Membrane</keyword>
<dbReference type="EMBL" id="JACGWJ010000009">
    <property type="protein sequence ID" value="KAL0399767.1"/>
    <property type="molecule type" value="Genomic_DNA"/>
</dbReference>
<protein>
    <submittedName>
        <fullName evidence="10">Plasmodesmata callose-binding protein 5</fullName>
    </submittedName>
</protein>
<dbReference type="Gene3D" id="1.20.58.1040">
    <property type="match status" value="1"/>
</dbReference>
<evidence type="ECO:0000256" key="8">
    <source>
        <dbReference type="ARBA" id="ARBA00023288"/>
    </source>
</evidence>
<evidence type="ECO:0000256" key="3">
    <source>
        <dbReference type="ARBA" id="ARBA00022622"/>
    </source>
</evidence>
<evidence type="ECO:0000256" key="4">
    <source>
        <dbReference type="ARBA" id="ARBA00022729"/>
    </source>
</evidence>
<dbReference type="InterPro" id="IPR044788">
    <property type="entry name" value="X8_dom_prot"/>
</dbReference>
<evidence type="ECO:0000256" key="2">
    <source>
        <dbReference type="ARBA" id="ARBA00022475"/>
    </source>
</evidence>
<dbReference type="GO" id="GO:0005886">
    <property type="term" value="C:plasma membrane"/>
    <property type="evidence" value="ECO:0007669"/>
    <property type="project" value="UniProtKB-SubCell"/>
</dbReference>
<keyword evidence="4" id="KW-0732">Signal</keyword>
<sequence>MVYRATIHFPKTLTVVNEIPVITLNSADFFFRAHKLWQIGNPLSTNSFSLSPENAFWNLRVGSPFFLISLVSTVAESQAGGGAPRELWCVGKNNAEDAALQSALDWTCGPGGADCGPIQKGGPCYDASDLQRTASFAFNDYCAKHGFSDETCNFGNTAALTSLNPSHNNCKFPSCLSLGNGNFSGAATDGSDTSDLTSNSSIARHLGRASLAIHLLFAVLLIF</sequence>